<evidence type="ECO:0000313" key="6">
    <source>
        <dbReference type="Proteomes" id="UP000067698"/>
    </source>
</evidence>
<dbReference type="GeneID" id="92866177"/>
<dbReference type="EMBL" id="JACGAN010000011">
    <property type="protein sequence ID" value="MBA5747005.1"/>
    <property type="molecule type" value="Genomic_DNA"/>
</dbReference>
<dbReference type="RefSeq" id="WP_016896846.1">
    <property type="nucleotide sequence ID" value="NZ_CANSXX010000016.1"/>
</dbReference>
<dbReference type="Proteomes" id="UP001164714">
    <property type="component" value="Chromosome"/>
</dbReference>
<protein>
    <recommendedName>
        <fullName evidence="9">YbjN domain-containing protein</fullName>
    </recommendedName>
</protein>
<dbReference type="Proteomes" id="UP000540056">
    <property type="component" value="Unassembled WGS sequence"/>
</dbReference>
<evidence type="ECO:0000313" key="1">
    <source>
        <dbReference type="EMBL" id="AMB96946.1"/>
    </source>
</evidence>
<accession>A0A0U4WQ07</accession>
<name>A0A0U4WQ07_9LACT</name>
<dbReference type="Proteomes" id="UP000067698">
    <property type="component" value="Chromosome"/>
</dbReference>
<dbReference type="Proteomes" id="UP001179483">
    <property type="component" value="Chromosome"/>
</dbReference>
<reference evidence="2 7" key="3">
    <citation type="submission" date="2020-07" db="EMBL/GenBank/DDBJ databases">
        <title>Draft Genome Sequences of Lactobacillales Isolated from the International Space Station.</title>
        <authorList>
            <person name="Bharadwaj A.R."/>
            <person name="Singh N.K."/>
            <person name="Wood J.M."/>
            <person name="Debieu M."/>
            <person name="O'Hara N.B."/>
            <person name="Karouia F."/>
            <person name="Mason C.E."/>
            <person name="Venkateswaran K."/>
        </authorList>
    </citation>
    <scope>NUCLEOTIDE SEQUENCE [LARGE SCALE GENOMIC DNA]</scope>
    <source>
        <strain evidence="2 7">151250015-1-258-55</strain>
    </source>
</reference>
<reference evidence="1 6" key="1">
    <citation type="journal article" date="2016" name="Genome Announc.">
        <title>Complete Genome Sequences of Aerococcus christensenii CCUG 28831T, Aerococcus sanguinicola CCUG 43001T, Aerococcus urinae CCUG 36881T, Aerococcus urinaeequi CCUG 28094T, Aerococcus urinaehominis CCUG 42038 BT, and Aerococcus viridans CCUG 4311T.</title>
        <authorList>
            <person name="Carkaci D."/>
            <person name="Dargis R."/>
            <person name="Nielsen X.C."/>
            <person name="Skovgaard O."/>
            <person name="Fuursted K."/>
            <person name="Christensen J.J."/>
        </authorList>
    </citation>
    <scope>NUCLEOTIDE SEQUENCE [LARGE SCALE GENOMIC DNA]</scope>
    <source>
        <strain evidence="1 6">CCUG28094</strain>
    </source>
</reference>
<evidence type="ECO:0000313" key="8">
    <source>
        <dbReference type="Proteomes" id="UP000595091"/>
    </source>
</evidence>
<sequence>MPSIEPILEKMFNDKKVPVKKNKFNEDQVVFSGAYRIAEDKTIPFNVVAREFKEGSSITEYQITYRKLVQVEDFNNQTKALAVINEINLKRAGYYTLILTGDGEIYLRLLSRTTEDPQLLYELMVFGSATARLVYPELEEKINGKKVEVLKTQPKAE</sequence>
<reference evidence="4" key="5">
    <citation type="submission" date="2022-12" db="EMBL/GenBank/DDBJ databases">
        <title>Whole genome sequence analysis of a duck derived balloon bacteium Aerococcus urinaeequi henan2020.</title>
        <authorList>
            <person name="Zhang H."/>
            <person name="Qiao H.X."/>
            <person name="Bian C.Z."/>
            <person name="Shu J.C."/>
        </authorList>
    </citation>
    <scope>NUCLEOTIDE SEQUENCE</scope>
    <source>
        <strain evidence="4">2020-HN-1</strain>
    </source>
</reference>
<evidence type="ECO:0008006" key="9">
    <source>
        <dbReference type="Google" id="ProtNLM"/>
    </source>
</evidence>
<dbReference type="Proteomes" id="UP000595091">
    <property type="component" value="Chromosome"/>
</dbReference>
<reference evidence="3 8" key="4">
    <citation type="submission" date="2020-10" db="EMBL/GenBank/DDBJ databases">
        <title>Plasmid carrying two tetracycline resistance determinant.</title>
        <authorList>
            <person name="Yang Q."/>
        </authorList>
    </citation>
    <scope>NUCLEOTIDE SEQUENCE [LARGE SCALE GENOMIC DNA]</scope>
    <source>
        <strain evidence="3 8">T43</strain>
    </source>
</reference>
<reference evidence="6" key="2">
    <citation type="submission" date="2016-01" db="EMBL/GenBank/DDBJ databases">
        <title>Six Aerococcus type strain genome sequencing and assembly using PacBio and Illumina Hiseq.</title>
        <authorList>
            <person name="Carkaci D."/>
            <person name="Dargis R."/>
            <person name="Nielsen X.C."/>
            <person name="Skovgaard O."/>
            <person name="Fuursted K."/>
            <person name="Christensen J.J."/>
        </authorList>
    </citation>
    <scope>NUCLEOTIDE SEQUENCE [LARGE SCALE GENOMIC DNA]</scope>
    <source>
        <strain evidence="6">CCUG28094</strain>
    </source>
</reference>
<dbReference type="EMBL" id="CP114063">
    <property type="protein sequence ID" value="WAT23913.1"/>
    <property type="molecule type" value="Genomic_DNA"/>
</dbReference>
<reference evidence="5" key="6">
    <citation type="submission" date="2023-01" db="EMBL/GenBank/DDBJ databases">
        <title>Oxazolidinone resistance genes in florfenicol resistant enterococci from beef cattle and veal calves at slaughter.</title>
        <authorList>
            <person name="Biggel M."/>
        </authorList>
    </citation>
    <scope>NUCLEOTIDE SEQUENCE</scope>
    <source>
        <strain evidence="5">K79-1</strain>
    </source>
</reference>
<dbReference type="EMBL" id="CP014162">
    <property type="protein sequence ID" value="AMB96946.1"/>
    <property type="molecule type" value="Genomic_DNA"/>
</dbReference>
<evidence type="ECO:0000313" key="3">
    <source>
        <dbReference type="EMBL" id="QOQ78590.1"/>
    </source>
</evidence>
<dbReference type="OrthoDB" id="2156382at2"/>
<dbReference type="EMBL" id="CP063065">
    <property type="protein sequence ID" value="QOQ78590.1"/>
    <property type="molecule type" value="Genomic_DNA"/>
</dbReference>
<proteinExistence type="predicted"/>
<evidence type="ECO:0000313" key="5">
    <source>
        <dbReference type="EMBL" id="WCG37164.1"/>
    </source>
</evidence>
<gene>
    <name evidence="1" type="ORF">AWM74_01265</name>
    <name evidence="2" type="ORF">H3232_07390</name>
    <name evidence="3" type="ORF">IMX20_06195</name>
    <name evidence="4" type="ORF">OZ415_06515</name>
    <name evidence="5" type="ORF">PML80_06450</name>
</gene>
<keyword evidence="7" id="KW-1185">Reference proteome</keyword>
<organism evidence="1 6">
    <name type="scientific">Aerococcus urinaeequi</name>
    <dbReference type="NCBI Taxonomy" id="51665"/>
    <lineage>
        <taxon>Bacteria</taxon>
        <taxon>Bacillati</taxon>
        <taxon>Bacillota</taxon>
        <taxon>Bacilli</taxon>
        <taxon>Lactobacillales</taxon>
        <taxon>Aerococcaceae</taxon>
        <taxon>Aerococcus</taxon>
    </lineage>
</organism>
<dbReference type="KEGG" id="aui:APT62_03465"/>
<dbReference type="EMBL" id="CP116590">
    <property type="protein sequence ID" value="WCG37164.1"/>
    <property type="molecule type" value="Genomic_DNA"/>
</dbReference>
<evidence type="ECO:0000313" key="4">
    <source>
        <dbReference type="EMBL" id="WAT23913.1"/>
    </source>
</evidence>
<evidence type="ECO:0000313" key="2">
    <source>
        <dbReference type="EMBL" id="MBA5747005.1"/>
    </source>
</evidence>
<evidence type="ECO:0000313" key="7">
    <source>
        <dbReference type="Proteomes" id="UP000540056"/>
    </source>
</evidence>
<dbReference type="AlphaFoldDB" id="A0A0U4WQ07"/>